<evidence type="ECO:0000256" key="1">
    <source>
        <dbReference type="SAM" id="MobiDB-lite"/>
    </source>
</evidence>
<dbReference type="InterPro" id="IPR008969">
    <property type="entry name" value="CarboxyPept-like_regulatory"/>
</dbReference>
<keyword evidence="4" id="KW-0378">Hydrolase</keyword>
<keyword evidence="2" id="KW-0472">Membrane</keyword>
<gene>
    <name evidence="4" type="ORF">ENW50_00190</name>
</gene>
<feature type="chain" id="PRO_5031104601" evidence="3">
    <location>
        <begin position="27"/>
        <end position="459"/>
    </location>
</feature>
<feature type="signal peptide" evidence="3">
    <location>
        <begin position="1"/>
        <end position="26"/>
    </location>
</feature>
<dbReference type="EMBL" id="DTKL01000003">
    <property type="protein sequence ID" value="HGY93100.1"/>
    <property type="molecule type" value="Genomic_DNA"/>
</dbReference>
<dbReference type="GO" id="GO:0004180">
    <property type="term" value="F:carboxypeptidase activity"/>
    <property type="evidence" value="ECO:0007669"/>
    <property type="project" value="UniProtKB-KW"/>
</dbReference>
<evidence type="ECO:0000256" key="3">
    <source>
        <dbReference type="SAM" id="SignalP"/>
    </source>
</evidence>
<dbReference type="SUPFAM" id="SSF49464">
    <property type="entry name" value="Carboxypeptidase regulatory domain-like"/>
    <property type="match status" value="1"/>
</dbReference>
<sequence length="459" mass="48082">MATRTSLQASRWLVLAVLALPLAAQAVNVTGTVTNKTSGRPDAGDTVTLLSLANGMQEVASTKTDAQGRYTLQVPDSDMHLVRVDHQKAEYYAPVPPGSTHVDVSVYDVAAKVKGIKTEDDVYQMQTDAQGLHVIESFFVDNNSTPPRTQYSDQAYVFTLPPGAQIDGGQAAGPQGMPISATPVPTGEKGHYAFVFPLRPGQTRFAVSYSLPYSGKLTFTPQESLPTDNVAVMLPNSMTFTPEAGGLFQPVHDQSVPAQTFVAKNIAPGQKIAFTVSGTGAMPRSMQDQSGAQQNGAAAQSAQGAQGGQGMPDTATSQGDRPGGGLGTPIDTPGPLHKYRWWILSAIGLLLVVAAAFMLRGQPAGTAAAPVEPEPSPLTPTVVTAEDTVRAAQPPSAAAKQTAAPAAAPAGTTGLLQALKEELFALETERVEGKLTEAQYVEVKAAVEVVLRRALSRRS</sequence>
<comment type="caution">
    <text evidence="4">The sequence shown here is derived from an EMBL/GenBank/DDBJ whole genome shotgun (WGS) entry which is preliminary data.</text>
</comment>
<name>A0A7V4XQN8_9BACT</name>
<reference evidence="4" key="1">
    <citation type="journal article" date="2020" name="mSystems">
        <title>Genome- and Community-Level Interaction Insights into Carbon Utilization and Element Cycling Functions of Hydrothermarchaeota in Hydrothermal Sediment.</title>
        <authorList>
            <person name="Zhou Z."/>
            <person name="Liu Y."/>
            <person name="Xu W."/>
            <person name="Pan J."/>
            <person name="Luo Z.H."/>
            <person name="Li M."/>
        </authorList>
    </citation>
    <scope>NUCLEOTIDE SEQUENCE [LARGE SCALE GENOMIC DNA]</scope>
    <source>
        <strain evidence="4">SpSt-855</strain>
    </source>
</reference>
<proteinExistence type="predicted"/>
<feature type="compositionally biased region" description="Low complexity" evidence="1">
    <location>
        <begin position="289"/>
        <end position="304"/>
    </location>
</feature>
<accession>A0A7V4XQN8</accession>
<keyword evidence="4" id="KW-0121">Carboxypeptidase</keyword>
<feature type="transmembrane region" description="Helical" evidence="2">
    <location>
        <begin position="339"/>
        <end position="359"/>
    </location>
</feature>
<organism evidence="4">
    <name type="scientific">Acidobacterium capsulatum</name>
    <dbReference type="NCBI Taxonomy" id="33075"/>
    <lineage>
        <taxon>Bacteria</taxon>
        <taxon>Pseudomonadati</taxon>
        <taxon>Acidobacteriota</taxon>
        <taxon>Terriglobia</taxon>
        <taxon>Terriglobales</taxon>
        <taxon>Acidobacteriaceae</taxon>
        <taxon>Acidobacterium</taxon>
    </lineage>
</organism>
<keyword evidence="3" id="KW-0732">Signal</keyword>
<feature type="region of interest" description="Disordered" evidence="1">
    <location>
        <begin position="280"/>
        <end position="331"/>
    </location>
</feature>
<keyword evidence="2" id="KW-1133">Transmembrane helix</keyword>
<keyword evidence="4" id="KW-0645">Protease</keyword>
<dbReference type="AlphaFoldDB" id="A0A7V4XQN8"/>
<protein>
    <submittedName>
        <fullName evidence="4">Carboxypeptidase regulatory-like domain-containing protein</fullName>
    </submittedName>
</protein>
<keyword evidence="2" id="KW-0812">Transmembrane</keyword>
<evidence type="ECO:0000256" key="2">
    <source>
        <dbReference type="SAM" id="Phobius"/>
    </source>
</evidence>
<evidence type="ECO:0000313" key="4">
    <source>
        <dbReference type="EMBL" id="HGY93100.1"/>
    </source>
</evidence>